<feature type="region of interest" description="Disordered" evidence="1">
    <location>
        <begin position="15"/>
        <end position="44"/>
    </location>
</feature>
<feature type="transmembrane region" description="Helical" evidence="2">
    <location>
        <begin position="123"/>
        <end position="145"/>
    </location>
</feature>
<dbReference type="Proteomes" id="UP001595075">
    <property type="component" value="Unassembled WGS sequence"/>
</dbReference>
<dbReference type="InterPro" id="IPR038213">
    <property type="entry name" value="IFI6/IFI27-like_sf"/>
</dbReference>
<evidence type="ECO:0000256" key="2">
    <source>
        <dbReference type="SAM" id="Phobius"/>
    </source>
</evidence>
<keyword evidence="2" id="KW-0812">Transmembrane</keyword>
<dbReference type="EMBL" id="JAZHXI010000009">
    <property type="protein sequence ID" value="KAL2068261.1"/>
    <property type="molecule type" value="Genomic_DNA"/>
</dbReference>
<accession>A0ABR4CE74</accession>
<protein>
    <recommendedName>
        <fullName evidence="5">Lincomycin-condensing protein lmbA</fullName>
    </recommendedName>
</protein>
<keyword evidence="2" id="KW-1133">Transmembrane helix</keyword>
<comment type="caution">
    <text evidence="3">The sequence shown here is derived from an EMBL/GenBank/DDBJ whole genome shotgun (WGS) entry which is preliminary data.</text>
</comment>
<reference evidence="3 4" key="1">
    <citation type="journal article" date="2024" name="Commun. Biol.">
        <title>Comparative genomic analysis of thermophilic fungi reveals convergent evolutionary adaptations and gene losses.</title>
        <authorList>
            <person name="Steindorff A.S."/>
            <person name="Aguilar-Pontes M.V."/>
            <person name="Robinson A.J."/>
            <person name="Andreopoulos B."/>
            <person name="LaButti K."/>
            <person name="Kuo A."/>
            <person name="Mondo S."/>
            <person name="Riley R."/>
            <person name="Otillar R."/>
            <person name="Haridas S."/>
            <person name="Lipzen A."/>
            <person name="Grimwood J."/>
            <person name="Schmutz J."/>
            <person name="Clum A."/>
            <person name="Reid I.D."/>
            <person name="Moisan M.C."/>
            <person name="Butler G."/>
            <person name="Nguyen T.T.M."/>
            <person name="Dewar K."/>
            <person name="Conant G."/>
            <person name="Drula E."/>
            <person name="Henrissat B."/>
            <person name="Hansel C."/>
            <person name="Singer S."/>
            <person name="Hutchinson M.I."/>
            <person name="de Vries R.P."/>
            <person name="Natvig D.O."/>
            <person name="Powell A.J."/>
            <person name="Tsang A."/>
            <person name="Grigoriev I.V."/>
        </authorList>
    </citation>
    <scope>NUCLEOTIDE SEQUENCE [LARGE SCALE GENOMIC DNA]</scope>
    <source>
        <strain evidence="3 4">CBS 494.80</strain>
    </source>
</reference>
<evidence type="ECO:0000256" key="1">
    <source>
        <dbReference type="SAM" id="MobiDB-lite"/>
    </source>
</evidence>
<keyword evidence="2" id="KW-0472">Membrane</keyword>
<evidence type="ECO:0008006" key="5">
    <source>
        <dbReference type="Google" id="ProtNLM"/>
    </source>
</evidence>
<dbReference type="Gene3D" id="6.10.110.10">
    <property type="match status" value="1"/>
</dbReference>
<gene>
    <name evidence="3" type="ORF">VTL71DRAFT_16359</name>
</gene>
<proteinExistence type="predicted"/>
<name>A0ABR4CE74_9HELO</name>
<sequence>MDILIALKECLTGSSSSYETLPKPSYTSTSDVKVPISPTPPTNSEMSTTLLTTLFKSSKSLSSLRTQLASQIHPSNLTTHLAQHLLDGLIHALNSGKVMGSTMKEAFDRASVVVEEFVKEHPVLTAVAVTLVAIGILVLVFPWAVEALGFGSLGPIKGSFAALWQATFPDVTAESWFAFFQRLGMIWGKTAVVMIPKL</sequence>
<feature type="compositionally biased region" description="Polar residues" evidence="1">
    <location>
        <begin position="15"/>
        <end position="31"/>
    </location>
</feature>
<organism evidence="3 4">
    <name type="scientific">Oculimacula yallundae</name>
    <dbReference type="NCBI Taxonomy" id="86028"/>
    <lineage>
        <taxon>Eukaryota</taxon>
        <taxon>Fungi</taxon>
        <taxon>Dikarya</taxon>
        <taxon>Ascomycota</taxon>
        <taxon>Pezizomycotina</taxon>
        <taxon>Leotiomycetes</taxon>
        <taxon>Helotiales</taxon>
        <taxon>Ploettnerulaceae</taxon>
        <taxon>Oculimacula</taxon>
    </lineage>
</organism>
<evidence type="ECO:0000313" key="3">
    <source>
        <dbReference type="EMBL" id="KAL2068261.1"/>
    </source>
</evidence>
<evidence type="ECO:0000313" key="4">
    <source>
        <dbReference type="Proteomes" id="UP001595075"/>
    </source>
</evidence>
<keyword evidence="4" id="KW-1185">Reference proteome</keyword>